<keyword evidence="3 6" id="KW-0812">Transmembrane</keyword>
<feature type="transmembrane region" description="Helical" evidence="6">
    <location>
        <begin position="207"/>
        <end position="225"/>
    </location>
</feature>
<protein>
    <submittedName>
        <fullName evidence="8">Multidrug ABC transporter</fullName>
    </submittedName>
</protein>
<feature type="transmembrane region" description="Helical" evidence="6">
    <location>
        <begin position="320"/>
        <end position="339"/>
    </location>
</feature>
<dbReference type="GeneID" id="29695179"/>
<dbReference type="GO" id="GO:0005886">
    <property type="term" value="C:plasma membrane"/>
    <property type="evidence" value="ECO:0007669"/>
    <property type="project" value="UniProtKB-SubCell"/>
</dbReference>
<dbReference type="PANTHER" id="PTHR42718:SF9">
    <property type="entry name" value="MAJOR FACILITATOR SUPERFAMILY MULTIDRUG TRANSPORTER MFSC"/>
    <property type="match status" value="1"/>
</dbReference>
<dbReference type="SUPFAM" id="SSF103473">
    <property type="entry name" value="MFS general substrate transporter"/>
    <property type="match status" value="1"/>
</dbReference>
<dbReference type="OMA" id="IVPAYVQ"/>
<comment type="subcellular location">
    <subcellularLocation>
        <location evidence="1">Cell membrane</location>
        <topology evidence="1">Multi-pass membrane protein</topology>
    </subcellularLocation>
</comment>
<dbReference type="InterPro" id="IPR036259">
    <property type="entry name" value="MFS_trans_sf"/>
</dbReference>
<dbReference type="InterPro" id="IPR011701">
    <property type="entry name" value="MFS"/>
</dbReference>
<keyword evidence="2" id="KW-0813">Transport</keyword>
<feature type="transmembrane region" description="Helical" evidence="6">
    <location>
        <begin position="276"/>
        <end position="300"/>
    </location>
</feature>
<feature type="transmembrane region" description="Helical" evidence="6">
    <location>
        <begin position="237"/>
        <end position="256"/>
    </location>
</feature>
<keyword evidence="5 6" id="KW-0472">Membrane</keyword>
<feature type="transmembrane region" description="Helical" evidence="6">
    <location>
        <begin position="146"/>
        <end position="169"/>
    </location>
</feature>
<evidence type="ECO:0000313" key="8">
    <source>
        <dbReference type="EMBL" id="RYM93008.1"/>
    </source>
</evidence>
<feature type="transmembrane region" description="Helical" evidence="6">
    <location>
        <begin position="18"/>
        <end position="37"/>
    </location>
</feature>
<dbReference type="PANTHER" id="PTHR42718">
    <property type="entry name" value="MAJOR FACILITATOR SUPERFAMILY MULTIDRUG TRANSPORTER MFSC"/>
    <property type="match status" value="1"/>
</dbReference>
<feature type="transmembrane region" description="Helical" evidence="6">
    <location>
        <begin position="346"/>
        <end position="364"/>
    </location>
</feature>
<keyword evidence="4 6" id="KW-1133">Transmembrane helix</keyword>
<evidence type="ECO:0000259" key="7">
    <source>
        <dbReference type="PROSITE" id="PS50850"/>
    </source>
</evidence>
<evidence type="ECO:0000256" key="2">
    <source>
        <dbReference type="ARBA" id="ARBA00022448"/>
    </source>
</evidence>
<feature type="transmembrane region" description="Helical" evidence="6">
    <location>
        <begin position="116"/>
        <end position="134"/>
    </location>
</feature>
<evidence type="ECO:0000256" key="5">
    <source>
        <dbReference type="ARBA" id="ARBA00023136"/>
    </source>
</evidence>
<organism evidence="8 9">
    <name type="scientific">Bifidobacterium animalis subsp. lactis</name>
    <name type="common">Bifidobacterium lactis</name>
    <dbReference type="NCBI Taxonomy" id="302911"/>
    <lineage>
        <taxon>Bacteria</taxon>
        <taxon>Bacillati</taxon>
        <taxon>Actinomycetota</taxon>
        <taxon>Actinomycetes</taxon>
        <taxon>Bifidobacteriales</taxon>
        <taxon>Bifidobacteriaceae</taxon>
        <taxon>Bifidobacterium</taxon>
    </lineage>
</organism>
<reference evidence="8 9" key="1">
    <citation type="journal article" date="2019" name="Appl. Environ. Microbiol.">
        <title>Dissecting the evolutionary development of the Bifidobacterium animalis species through comparative genomics analyses.</title>
        <authorList>
            <person name="Lugli G.A."/>
            <person name="Mancino W."/>
            <person name="Milani C."/>
            <person name="Duranti S."/>
            <person name="Mancabelli L."/>
            <person name="Napoli S."/>
            <person name="Mangifesta M."/>
            <person name="Viappiani A."/>
            <person name="Anzalone R."/>
            <person name="Longhi G."/>
            <person name="van Sinderen D."/>
            <person name="Ventura M."/>
            <person name="Turroni F."/>
        </authorList>
    </citation>
    <scope>NUCLEOTIDE SEQUENCE [LARGE SCALE GENOMIC DNA]</scope>
    <source>
        <strain evidence="8 9">2011B</strain>
    </source>
</reference>
<evidence type="ECO:0000256" key="6">
    <source>
        <dbReference type="SAM" id="Phobius"/>
    </source>
</evidence>
<accession>A0A315RYB5</accession>
<dbReference type="RefSeq" id="WP_004219167.1">
    <property type="nucleotide sequence ID" value="NZ_CAKMAC010000013.1"/>
</dbReference>
<dbReference type="Proteomes" id="UP000293613">
    <property type="component" value="Unassembled WGS sequence"/>
</dbReference>
<feature type="transmembrane region" description="Helical" evidence="6">
    <location>
        <begin position="87"/>
        <end position="110"/>
    </location>
</feature>
<feature type="transmembrane region" description="Helical" evidence="6">
    <location>
        <begin position="411"/>
        <end position="430"/>
    </location>
</feature>
<evidence type="ECO:0000313" key="9">
    <source>
        <dbReference type="Proteomes" id="UP000293613"/>
    </source>
</evidence>
<evidence type="ECO:0000256" key="3">
    <source>
        <dbReference type="ARBA" id="ARBA00022692"/>
    </source>
</evidence>
<dbReference type="AlphaFoldDB" id="A0A315RYB5"/>
<dbReference type="GO" id="GO:0022857">
    <property type="term" value="F:transmembrane transporter activity"/>
    <property type="evidence" value="ECO:0007669"/>
    <property type="project" value="InterPro"/>
</dbReference>
<evidence type="ECO:0000256" key="1">
    <source>
        <dbReference type="ARBA" id="ARBA00004651"/>
    </source>
</evidence>
<dbReference type="PROSITE" id="PS50850">
    <property type="entry name" value="MFS"/>
    <property type="match status" value="1"/>
</dbReference>
<feature type="transmembrane region" description="Helical" evidence="6">
    <location>
        <begin position="370"/>
        <end position="399"/>
    </location>
</feature>
<evidence type="ECO:0000256" key="4">
    <source>
        <dbReference type="ARBA" id="ARBA00022989"/>
    </source>
</evidence>
<dbReference type="InterPro" id="IPR020846">
    <property type="entry name" value="MFS_dom"/>
</dbReference>
<gene>
    <name evidence="8" type="ORF">PG2011B_1463</name>
</gene>
<dbReference type="EMBL" id="RSCO01000033">
    <property type="protein sequence ID" value="RYM93008.1"/>
    <property type="molecule type" value="Genomic_DNA"/>
</dbReference>
<name>A0A315RYB5_BIFAN</name>
<sequence length="476" mass="49931">MTSVHNAPAPKQVDAKHVGALMAALMAAIFAFQLNASMLSPVLTTMRVELNTTDAEIGLTQTVFFTACAVFSLFLPRLGDLKGRKKVLIGMLACTAIGCVISACATNVTMLMIGRVIQGVAGPVVPMTLLMLHAEVTDNARYARLMAILTSVNGGIAGVDALLGGWLAGNFGFRSVFWVMCGVAVLAVVLVWSFARESTADETPKMDWLGAILLSAAFLAAYLAINEIEKLAGANWWLIAIEIVVAAVLFVIFWHVENAQKNPMVTTTYLKERRTWGLLLTTLLTMTGVFAVMNGIVPALAQDTSVGASMSADTVSLATLTPYALVGLVFGPVAGVIASKMGYRSTLRGGLIVSAIAMVFGVFVCQSPHIWGLVVLSVVLGLSYAGTANIMLNGLGIVLSPEDNPGYLPGLNAGAFNLGAGLSYAILYGVQQGFSDAHGATMGYTGAMIAGIILLVLAFLSSLLIPKPAQNAAEEH</sequence>
<dbReference type="Gene3D" id="1.20.1720.10">
    <property type="entry name" value="Multidrug resistance protein D"/>
    <property type="match status" value="1"/>
</dbReference>
<feature type="transmembrane region" description="Helical" evidence="6">
    <location>
        <begin position="442"/>
        <end position="465"/>
    </location>
</feature>
<proteinExistence type="predicted"/>
<feature type="transmembrane region" description="Helical" evidence="6">
    <location>
        <begin position="175"/>
        <end position="195"/>
    </location>
</feature>
<feature type="transmembrane region" description="Helical" evidence="6">
    <location>
        <begin position="57"/>
        <end position="75"/>
    </location>
</feature>
<dbReference type="Pfam" id="PF07690">
    <property type="entry name" value="MFS_1"/>
    <property type="match status" value="1"/>
</dbReference>
<feature type="domain" description="Major facilitator superfamily (MFS) profile" evidence="7">
    <location>
        <begin position="21"/>
        <end position="469"/>
    </location>
</feature>
<dbReference type="Gene3D" id="1.20.1250.20">
    <property type="entry name" value="MFS general substrate transporter like domains"/>
    <property type="match status" value="1"/>
</dbReference>
<comment type="caution">
    <text evidence="8">The sequence shown here is derived from an EMBL/GenBank/DDBJ whole genome shotgun (WGS) entry which is preliminary data.</text>
</comment>